<dbReference type="HAMAP" id="MF_00454">
    <property type="entry name" value="FluC"/>
    <property type="match status" value="1"/>
</dbReference>
<keyword evidence="2 10" id="KW-1003">Cell membrane</keyword>
<dbReference type="GO" id="GO:0005886">
    <property type="term" value="C:plasma membrane"/>
    <property type="evidence" value="ECO:0007669"/>
    <property type="project" value="UniProtKB-SubCell"/>
</dbReference>
<comment type="similarity">
    <text evidence="7 10">Belongs to the fluoride channel Fluc/FEX (TC 1.A.43) family.</text>
</comment>
<feature type="transmembrane region" description="Helical" evidence="10">
    <location>
        <begin position="6"/>
        <end position="25"/>
    </location>
</feature>
<feature type="binding site" evidence="10">
    <location>
        <position position="77"/>
    </location>
    <ligand>
        <name>Na(+)</name>
        <dbReference type="ChEBI" id="CHEBI:29101"/>
        <note>structural</note>
    </ligand>
</feature>
<comment type="subcellular location">
    <subcellularLocation>
        <location evidence="1 10">Cell membrane</location>
        <topology evidence="1 10">Multi-pass membrane protein</topology>
    </subcellularLocation>
</comment>
<dbReference type="Pfam" id="PF02537">
    <property type="entry name" value="CRCB"/>
    <property type="match status" value="1"/>
</dbReference>
<sequence>MHYLYIGLGGFLGAIVRFTLGQALSKRSKGTFPTGTLIINLTGAFLLGLFLGTPAFAHIFGNGLLLAITTGFLGAYTTFSTFSYEVVRLAEDGEIVNALTYLTGTLILGLLFALAGHALSGMLMQLTR</sequence>
<comment type="activity regulation">
    <text evidence="10">Na(+) is not transported, but it plays an essential structural role and its presence is essential for fluoride channel function.</text>
</comment>
<keyword evidence="10" id="KW-0915">Sodium</keyword>
<evidence type="ECO:0000256" key="6">
    <source>
        <dbReference type="ARBA" id="ARBA00023303"/>
    </source>
</evidence>
<evidence type="ECO:0000256" key="4">
    <source>
        <dbReference type="ARBA" id="ARBA00022989"/>
    </source>
</evidence>
<evidence type="ECO:0000256" key="8">
    <source>
        <dbReference type="ARBA" id="ARBA00035585"/>
    </source>
</evidence>
<keyword evidence="4 10" id="KW-1133">Transmembrane helix</keyword>
<dbReference type="InterPro" id="IPR003691">
    <property type="entry name" value="FluC"/>
</dbReference>
<dbReference type="RefSeq" id="WP_106004741.1">
    <property type="nucleotide sequence ID" value="NZ_CP136419.1"/>
</dbReference>
<feature type="transmembrane region" description="Helical" evidence="10">
    <location>
        <begin position="99"/>
        <end position="119"/>
    </location>
</feature>
<evidence type="ECO:0000256" key="2">
    <source>
        <dbReference type="ARBA" id="ARBA00022475"/>
    </source>
</evidence>
<keyword evidence="10" id="KW-0406">Ion transport</keyword>
<organism evidence="11 12">
    <name type="scientific">Neomoorella humiferrea</name>
    <dbReference type="NCBI Taxonomy" id="676965"/>
    <lineage>
        <taxon>Bacteria</taxon>
        <taxon>Bacillati</taxon>
        <taxon>Bacillota</taxon>
        <taxon>Clostridia</taxon>
        <taxon>Neomoorellales</taxon>
        <taxon>Neomoorellaceae</taxon>
        <taxon>Neomoorella</taxon>
    </lineage>
</organism>
<keyword evidence="10" id="KW-0813">Transport</keyword>
<gene>
    <name evidence="11" type="primary">crcB_2</name>
    <name evidence="10" type="synonym">crcB</name>
    <name evidence="10" type="synonym">fluC</name>
    <name evidence="11" type="ORF">MOHU_07240</name>
</gene>
<dbReference type="GO" id="GO:0062054">
    <property type="term" value="F:fluoride channel activity"/>
    <property type="evidence" value="ECO:0007669"/>
    <property type="project" value="UniProtKB-UniRule"/>
</dbReference>
<name>A0A2T0AVQ0_9FIRM</name>
<feature type="binding site" evidence="10">
    <location>
        <position position="74"/>
    </location>
    <ligand>
        <name>Na(+)</name>
        <dbReference type="ChEBI" id="CHEBI:29101"/>
        <note>structural</note>
    </ligand>
</feature>
<accession>A0A2T0AVQ0</accession>
<keyword evidence="5 10" id="KW-0472">Membrane</keyword>
<comment type="catalytic activity">
    <reaction evidence="8">
        <text>fluoride(in) = fluoride(out)</text>
        <dbReference type="Rhea" id="RHEA:76159"/>
        <dbReference type="ChEBI" id="CHEBI:17051"/>
    </reaction>
    <physiologicalReaction direction="left-to-right" evidence="8">
        <dbReference type="Rhea" id="RHEA:76160"/>
    </physiologicalReaction>
</comment>
<evidence type="ECO:0000256" key="1">
    <source>
        <dbReference type="ARBA" id="ARBA00004651"/>
    </source>
</evidence>
<dbReference type="EMBL" id="PVXM01000007">
    <property type="protein sequence ID" value="PRR74743.1"/>
    <property type="molecule type" value="Genomic_DNA"/>
</dbReference>
<proteinExistence type="inferred from homology"/>
<feature type="transmembrane region" description="Helical" evidence="10">
    <location>
        <begin position="37"/>
        <end position="57"/>
    </location>
</feature>
<dbReference type="OrthoDB" id="9815830at2"/>
<keyword evidence="3 10" id="KW-0812">Transmembrane</keyword>
<keyword evidence="6 10" id="KW-0407">Ion channel</keyword>
<dbReference type="NCBIfam" id="TIGR00494">
    <property type="entry name" value="crcB"/>
    <property type="match status" value="1"/>
</dbReference>
<protein>
    <recommendedName>
        <fullName evidence="10">Fluoride-specific ion channel FluC</fullName>
    </recommendedName>
</protein>
<dbReference type="AlphaFoldDB" id="A0A2T0AVQ0"/>
<dbReference type="PANTHER" id="PTHR28259:SF1">
    <property type="entry name" value="FLUORIDE EXPORT PROTEIN 1-RELATED"/>
    <property type="match status" value="1"/>
</dbReference>
<dbReference type="PANTHER" id="PTHR28259">
    <property type="entry name" value="FLUORIDE EXPORT PROTEIN 1-RELATED"/>
    <property type="match status" value="1"/>
</dbReference>
<evidence type="ECO:0000256" key="3">
    <source>
        <dbReference type="ARBA" id="ARBA00022692"/>
    </source>
</evidence>
<reference evidence="11 12" key="1">
    <citation type="submission" date="2018-03" db="EMBL/GenBank/DDBJ databases">
        <title>Genome sequence of Moorella humiferrea DSM 23265.</title>
        <authorList>
            <person name="Poehlein A."/>
            <person name="Daniel R."/>
        </authorList>
    </citation>
    <scope>NUCLEOTIDE SEQUENCE [LARGE SCALE GENOMIC DNA]</scope>
    <source>
        <strain evidence="11 12">DSM 23265</strain>
    </source>
</reference>
<dbReference type="Proteomes" id="UP000238415">
    <property type="component" value="Unassembled WGS sequence"/>
</dbReference>
<dbReference type="GO" id="GO:0046872">
    <property type="term" value="F:metal ion binding"/>
    <property type="evidence" value="ECO:0007669"/>
    <property type="project" value="UniProtKB-KW"/>
</dbReference>
<evidence type="ECO:0000256" key="9">
    <source>
        <dbReference type="ARBA" id="ARBA00049940"/>
    </source>
</evidence>
<comment type="function">
    <text evidence="9 10">Fluoride-specific ion channel. Important for reducing fluoride concentration in the cell, thus reducing its toxicity.</text>
</comment>
<dbReference type="GO" id="GO:0140114">
    <property type="term" value="P:cellular detoxification of fluoride"/>
    <property type="evidence" value="ECO:0007669"/>
    <property type="project" value="UniProtKB-UniRule"/>
</dbReference>
<evidence type="ECO:0000256" key="7">
    <source>
        <dbReference type="ARBA" id="ARBA00035120"/>
    </source>
</evidence>
<keyword evidence="10" id="KW-0479">Metal-binding</keyword>
<feature type="transmembrane region" description="Helical" evidence="10">
    <location>
        <begin position="63"/>
        <end position="87"/>
    </location>
</feature>
<keyword evidence="12" id="KW-1185">Reference proteome</keyword>
<comment type="caution">
    <text evidence="11">The sequence shown here is derived from an EMBL/GenBank/DDBJ whole genome shotgun (WGS) entry which is preliminary data.</text>
</comment>
<evidence type="ECO:0000313" key="11">
    <source>
        <dbReference type="EMBL" id="PRR74743.1"/>
    </source>
</evidence>
<evidence type="ECO:0000256" key="5">
    <source>
        <dbReference type="ARBA" id="ARBA00023136"/>
    </source>
</evidence>
<evidence type="ECO:0000313" key="12">
    <source>
        <dbReference type="Proteomes" id="UP000238415"/>
    </source>
</evidence>
<evidence type="ECO:0000256" key="10">
    <source>
        <dbReference type="HAMAP-Rule" id="MF_00454"/>
    </source>
</evidence>